<name>A0A1C0ZSH0_9BACL</name>
<dbReference type="OrthoDB" id="2601857at2"/>
<proteinExistence type="predicted"/>
<evidence type="ECO:0000313" key="2">
    <source>
        <dbReference type="Proteomes" id="UP000093309"/>
    </source>
</evidence>
<dbReference type="RefSeq" id="WP_065857680.1">
    <property type="nucleotide sequence ID" value="NZ_LYPC01000028.1"/>
</dbReference>
<evidence type="ECO:0000313" key="1">
    <source>
        <dbReference type="EMBL" id="OCT11022.1"/>
    </source>
</evidence>
<dbReference type="Proteomes" id="UP000093309">
    <property type="component" value="Unassembled WGS sequence"/>
</dbReference>
<comment type="caution">
    <text evidence="1">The sequence shown here is derived from an EMBL/GenBank/DDBJ whole genome shotgun (WGS) entry which is preliminary data.</text>
</comment>
<dbReference type="STRING" id="512399.A8709_04790"/>
<dbReference type="AlphaFoldDB" id="A0A1C0ZSH0"/>
<sequence>MTTSFTEVCEAAIVLKYPCYGLMNIKQIDQHCLDSKYTPFKAVRISVSQMDFISYLSLPTNENVIWCFQFNFHNEAISLRGVIRQRSQFESGFIYTVVWLEEESYAEAIVQQVVSSWESEYFFEYQKSVRRYEHAMRHAAQTPYMDVSC</sequence>
<dbReference type="EMBL" id="LYPC01000028">
    <property type="protein sequence ID" value="OCT11022.1"/>
    <property type="molecule type" value="Genomic_DNA"/>
</dbReference>
<protein>
    <submittedName>
        <fullName evidence="1">Uncharacterized protein</fullName>
    </submittedName>
</protein>
<accession>A0A1C0ZSH0</accession>
<gene>
    <name evidence="1" type="ORF">A8709_04790</name>
</gene>
<organism evidence="1 2">
    <name type="scientific">Paenibacillus pectinilyticus</name>
    <dbReference type="NCBI Taxonomy" id="512399"/>
    <lineage>
        <taxon>Bacteria</taxon>
        <taxon>Bacillati</taxon>
        <taxon>Bacillota</taxon>
        <taxon>Bacilli</taxon>
        <taxon>Bacillales</taxon>
        <taxon>Paenibacillaceae</taxon>
        <taxon>Paenibacillus</taxon>
    </lineage>
</organism>
<reference evidence="2" key="1">
    <citation type="submission" date="2016-05" db="EMBL/GenBank/DDBJ databases">
        <title>Paenibacillus oryzae. sp. nov., isolated from the rice root.</title>
        <authorList>
            <person name="Zhang J."/>
            <person name="Zhang X."/>
        </authorList>
    </citation>
    <scope>NUCLEOTIDE SEQUENCE [LARGE SCALE GENOMIC DNA]</scope>
    <source>
        <strain evidence="2">KCTC13222</strain>
    </source>
</reference>
<keyword evidence="2" id="KW-1185">Reference proteome</keyword>